<dbReference type="InterPro" id="IPR017853">
    <property type="entry name" value="GH"/>
</dbReference>
<comment type="caution">
    <text evidence="6">The sequence shown here is derived from an EMBL/GenBank/DDBJ whole genome shotgun (WGS) entry which is preliminary data.</text>
</comment>
<dbReference type="Gene3D" id="3.20.20.80">
    <property type="entry name" value="Glycosidases"/>
    <property type="match status" value="1"/>
</dbReference>
<protein>
    <recommendedName>
        <fullName evidence="3">beta-galactosidase</fullName>
        <ecNumber evidence="3">3.2.1.23</ecNumber>
    </recommendedName>
</protein>
<dbReference type="GO" id="GO:0004565">
    <property type="term" value="F:beta-galactosidase activity"/>
    <property type="evidence" value="ECO:0007669"/>
    <property type="project" value="UniProtKB-EC"/>
</dbReference>
<reference evidence="6" key="2">
    <citation type="submission" date="2020-03" db="EMBL/GenBank/DDBJ databases">
        <title>Walnut 2.0.</title>
        <authorList>
            <person name="Marrano A."/>
            <person name="Britton M."/>
            <person name="Zimin A.V."/>
            <person name="Zaini P.A."/>
            <person name="Workman R."/>
            <person name="Puiu D."/>
            <person name="Bianco L."/>
            <person name="Allen B.J."/>
            <person name="Troggio M."/>
            <person name="Leslie C.A."/>
            <person name="Timp W."/>
            <person name="Dendekar A."/>
            <person name="Salzberg S.L."/>
            <person name="Neale D.B."/>
        </authorList>
    </citation>
    <scope>NUCLEOTIDE SEQUENCE</scope>
    <source>
        <tissue evidence="6">Leaves</tissue>
    </source>
</reference>
<dbReference type="EC" id="3.2.1.23" evidence="3"/>
<proteinExistence type="inferred from homology"/>
<dbReference type="PRINTS" id="PR00742">
    <property type="entry name" value="GLHYDRLASE35"/>
</dbReference>
<dbReference type="InterPro" id="IPR031330">
    <property type="entry name" value="Gly_Hdrlase_35_cat"/>
</dbReference>
<keyword evidence="4" id="KW-0472">Membrane</keyword>
<reference evidence="6" key="1">
    <citation type="submission" date="2015-10" db="EMBL/GenBank/DDBJ databases">
        <authorList>
            <person name="Martinez-Garcia P.J."/>
            <person name="Crepeau M.W."/>
            <person name="Puiu D."/>
            <person name="Gonzalez-Ibeas D."/>
            <person name="Whalen J."/>
            <person name="Stevens K."/>
            <person name="Paul R."/>
            <person name="Butterfield T."/>
            <person name="Britton M."/>
            <person name="Reagan R."/>
            <person name="Chakraborty S."/>
            <person name="Walawage S.L."/>
            <person name="Vasquez-Gross H.A."/>
            <person name="Cardeno C."/>
            <person name="Famula R."/>
            <person name="Pratt K."/>
            <person name="Kuruganti S."/>
            <person name="Aradhya M.K."/>
            <person name="Leslie C.A."/>
            <person name="Dandekar A.M."/>
            <person name="Salzberg S.L."/>
            <person name="Wegrzyn J.L."/>
            <person name="Langley C.H."/>
            <person name="Neale D.B."/>
        </authorList>
    </citation>
    <scope>NUCLEOTIDE SEQUENCE</scope>
    <source>
        <tissue evidence="6">Leaves</tissue>
    </source>
</reference>
<feature type="domain" description="Glycoside hydrolase 35 catalytic" evidence="5">
    <location>
        <begin position="81"/>
        <end position="206"/>
    </location>
</feature>
<name>A0A833XH13_JUGRE</name>
<dbReference type="Pfam" id="PF01301">
    <property type="entry name" value="Glyco_hydro_35"/>
    <property type="match status" value="1"/>
</dbReference>
<dbReference type="GO" id="GO:0005975">
    <property type="term" value="P:carbohydrate metabolic process"/>
    <property type="evidence" value="ECO:0007669"/>
    <property type="project" value="InterPro"/>
</dbReference>
<dbReference type="PANTHER" id="PTHR23421">
    <property type="entry name" value="BETA-GALACTOSIDASE RELATED"/>
    <property type="match status" value="1"/>
</dbReference>
<feature type="transmembrane region" description="Helical" evidence="4">
    <location>
        <begin position="195"/>
        <end position="216"/>
    </location>
</feature>
<dbReference type="SUPFAM" id="SSF51445">
    <property type="entry name" value="(Trans)glycosidases"/>
    <property type="match status" value="1"/>
</dbReference>
<evidence type="ECO:0000256" key="4">
    <source>
        <dbReference type="SAM" id="Phobius"/>
    </source>
</evidence>
<organism evidence="6 7">
    <name type="scientific">Juglans regia</name>
    <name type="common">English walnut</name>
    <dbReference type="NCBI Taxonomy" id="51240"/>
    <lineage>
        <taxon>Eukaryota</taxon>
        <taxon>Viridiplantae</taxon>
        <taxon>Streptophyta</taxon>
        <taxon>Embryophyta</taxon>
        <taxon>Tracheophyta</taxon>
        <taxon>Spermatophyta</taxon>
        <taxon>Magnoliopsida</taxon>
        <taxon>eudicotyledons</taxon>
        <taxon>Gunneridae</taxon>
        <taxon>Pentapetalae</taxon>
        <taxon>rosids</taxon>
        <taxon>fabids</taxon>
        <taxon>Fagales</taxon>
        <taxon>Juglandaceae</taxon>
        <taxon>Juglans</taxon>
    </lineage>
</organism>
<comment type="similarity">
    <text evidence="2">Belongs to the glycosyl hydrolase 35 family.</text>
</comment>
<keyword evidence="4" id="KW-1133">Transmembrane helix</keyword>
<gene>
    <name evidence="6" type="ORF">F2P56_016364</name>
</gene>
<evidence type="ECO:0000256" key="1">
    <source>
        <dbReference type="ARBA" id="ARBA00001412"/>
    </source>
</evidence>
<feature type="transmembrane region" description="Helical" evidence="4">
    <location>
        <begin position="12"/>
        <end position="32"/>
    </location>
</feature>
<accession>A0A833XH13</accession>
<dbReference type="Proteomes" id="UP000619265">
    <property type="component" value="Unassembled WGS sequence"/>
</dbReference>
<dbReference type="InterPro" id="IPR001944">
    <property type="entry name" value="Glycoside_Hdrlase_35"/>
</dbReference>
<dbReference type="AlphaFoldDB" id="A0A833XH13"/>
<keyword evidence="4" id="KW-0812">Transmembrane</keyword>
<evidence type="ECO:0000256" key="3">
    <source>
        <dbReference type="ARBA" id="ARBA00012756"/>
    </source>
</evidence>
<sequence>MARKRSSRSTTAFIFFAFLSIIVVCAFVPVFAPLPSLTSHSNQSRRHSSRHKKDGVLAANQRLFAVSNVTARNFEISNDMFWKDGQPFQIIGGDLHYFRVLPEYWEDRLLRAKALGLNTIQTYVPWNLHEPKPGKLVFEGIADIVSFLKLCHKLGFLVMLRPGPYICAEWDLGGFPAWLLAIKPAIRLRSSDPDFLHFVSLFCVLFYKLIMFHRLVVYSREIIFQNVLYFYVLL</sequence>
<dbReference type="Gramene" id="Jr07_28190_p1">
    <property type="protein sequence ID" value="cds.Jr07_28190_p1"/>
    <property type="gene ID" value="Jr07_28190"/>
</dbReference>
<dbReference type="EMBL" id="LIHL02000007">
    <property type="protein sequence ID" value="KAF5466438.1"/>
    <property type="molecule type" value="Genomic_DNA"/>
</dbReference>
<evidence type="ECO:0000313" key="7">
    <source>
        <dbReference type="Proteomes" id="UP000619265"/>
    </source>
</evidence>
<evidence type="ECO:0000313" key="6">
    <source>
        <dbReference type="EMBL" id="KAF5466438.1"/>
    </source>
</evidence>
<comment type="catalytic activity">
    <reaction evidence="1">
        <text>Hydrolysis of terminal non-reducing beta-D-galactose residues in beta-D-galactosides.</text>
        <dbReference type="EC" id="3.2.1.23"/>
    </reaction>
</comment>
<evidence type="ECO:0000256" key="2">
    <source>
        <dbReference type="ARBA" id="ARBA00009809"/>
    </source>
</evidence>
<evidence type="ECO:0000259" key="5">
    <source>
        <dbReference type="Pfam" id="PF01301"/>
    </source>
</evidence>